<evidence type="ECO:0000256" key="3">
    <source>
        <dbReference type="SAM" id="MobiDB-lite"/>
    </source>
</evidence>
<reference evidence="7" key="1">
    <citation type="journal article" date="2012" name="Science">
        <title>The Paleozoic origin of enzymatic lignin decomposition reconstructed from 31 fungal genomes.</title>
        <authorList>
            <person name="Floudas D."/>
            <person name="Binder M."/>
            <person name="Riley R."/>
            <person name="Barry K."/>
            <person name="Blanchette R.A."/>
            <person name="Henrissat B."/>
            <person name="Martinez A.T."/>
            <person name="Otillar R."/>
            <person name="Spatafora J.W."/>
            <person name="Yadav J.S."/>
            <person name="Aerts A."/>
            <person name="Benoit I."/>
            <person name="Boyd A."/>
            <person name="Carlson A."/>
            <person name="Copeland A."/>
            <person name="Coutinho P.M."/>
            <person name="de Vries R.P."/>
            <person name="Ferreira P."/>
            <person name="Findley K."/>
            <person name="Foster B."/>
            <person name="Gaskell J."/>
            <person name="Glotzer D."/>
            <person name="Gorecki P."/>
            <person name="Heitman J."/>
            <person name="Hesse C."/>
            <person name="Hori C."/>
            <person name="Igarashi K."/>
            <person name="Jurgens J.A."/>
            <person name="Kallen N."/>
            <person name="Kersten P."/>
            <person name="Kohler A."/>
            <person name="Kuees U."/>
            <person name="Kumar T.K.A."/>
            <person name="Kuo A."/>
            <person name="LaButti K."/>
            <person name="Larrondo L.F."/>
            <person name="Lindquist E."/>
            <person name="Ling A."/>
            <person name="Lombard V."/>
            <person name="Lucas S."/>
            <person name="Lundell T."/>
            <person name="Martin R."/>
            <person name="McLaughlin D.J."/>
            <person name="Morgenstern I."/>
            <person name="Morin E."/>
            <person name="Murat C."/>
            <person name="Nagy L.G."/>
            <person name="Nolan M."/>
            <person name="Ohm R.A."/>
            <person name="Patyshakuliyeva A."/>
            <person name="Rokas A."/>
            <person name="Ruiz-Duenas F.J."/>
            <person name="Sabat G."/>
            <person name="Salamov A."/>
            <person name="Samejima M."/>
            <person name="Schmutz J."/>
            <person name="Slot J.C."/>
            <person name="St John F."/>
            <person name="Stenlid J."/>
            <person name="Sun H."/>
            <person name="Sun S."/>
            <person name="Syed K."/>
            <person name="Tsang A."/>
            <person name="Wiebenga A."/>
            <person name="Young D."/>
            <person name="Pisabarro A."/>
            <person name="Eastwood D.C."/>
            <person name="Martin F."/>
            <person name="Cullen D."/>
            <person name="Grigoriev I.V."/>
            <person name="Hibbett D.S."/>
        </authorList>
    </citation>
    <scope>NUCLEOTIDE SEQUENCE [LARGE SCALE GENOMIC DNA]</scope>
    <source>
        <strain evidence="7">TFB10046</strain>
    </source>
</reference>
<dbReference type="GO" id="GO:0006281">
    <property type="term" value="P:DNA repair"/>
    <property type="evidence" value="ECO:0007669"/>
    <property type="project" value="UniProtKB-ARBA"/>
</dbReference>
<dbReference type="SMART" id="SM00484">
    <property type="entry name" value="XPGI"/>
    <property type="match status" value="1"/>
</dbReference>
<dbReference type="CDD" id="cd09870">
    <property type="entry name" value="PIN_YEN1"/>
    <property type="match status" value="1"/>
</dbReference>
<feature type="region of interest" description="Disordered" evidence="3">
    <location>
        <begin position="468"/>
        <end position="528"/>
    </location>
</feature>
<feature type="region of interest" description="Disordered" evidence="3">
    <location>
        <begin position="552"/>
        <end position="574"/>
    </location>
</feature>
<dbReference type="InterPro" id="IPR029060">
    <property type="entry name" value="PIN-like_dom_sf"/>
</dbReference>
<evidence type="ECO:0000259" key="4">
    <source>
        <dbReference type="SMART" id="SM00484"/>
    </source>
</evidence>
<feature type="domain" description="XPG N-terminal" evidence="5">
    <location>
        <begin position="1"/>
        <end position="109"/>
    </location>
</feature>
<dbReference type="SMART" id="SM00485">
    <property type="entry name" value="XPGN"/>
    <property type="match status" value="1"/>
</dbReference>
<evidence type="ECO:0000313" key="7">
    <source>
        <dbReference type="Proteomes" id="UP000006514"/>
    </source>
</evidence>
<dbReference type="eggNOG" id="KOG2520">
    <property type="taxonomic scope" value="Eukaryota"/>
</dbReference>
<evidence type="ECO:0000313" key="6">
    <source>
        <dbReference type="EMBL" id="EJD33749.1"/>
    </source>
</evidence>
<dbReference type="SUPFAM" id="SSF88723">
    <property type="entry name" value="PIN domain-like"/>
    <property type="match status" value="1"/>
</dbReference>
<dbReference type="Pfam" id="PF00867">
    <property type="entry name" value="XPG_I"/>
    <property type="match status" value="1"/>
</dbReference>
<evidence type="ECO:0000256" key="1">
    <source>
        <dbReference type="ARBA" id="ARBA00022722"/>
    </source>
</evidence>
<dbReference type="OrthoDB" id="2959108at2759"/>
<dbReference type="Pfam" id="PF00752">
    <property type="entry name" value="XPG_N"/>
    <property type="match status" value="1"/>
</dbReference>
<sequence>MGVKDLWSILQPAAEKLPLAQMAVQAFEANTSRYRGYTVGIDISIWIGHMKVFNKIPQCGPTAGIQMLLFRCAHLLELPLLPLFVFDGNERPTDKRGKEQQYKERGIEFDAKKVLDAYGFAWAQARGEAEAELAYLNALGVIDAVWTDDGDAFLFGAMTIIRNPSAKLSSNIHANVFTSGKHDANRVQVFKIADLLNNDEIQLNRAGLILIALLRGGDYHKGIDGVGMTIAHGLARCGFGDSLAAVMQSQRSQDVDSFTSSVLEWRAGVVHELRTNSSGQLGTRHPKLAADFPQDFPDIDIYNAYANPVVTSAGEIEIDWYRMPDITKLAETCEHYFSWGSQTEILERFRSIVWPGAVCRALRQHTLEEDGMGDHLQPGLPQLGNLVAQIHRERRHYSTGGLRELRVEIAPAQLAAAARRGTHYLRIPSANYTHGKVHIPPDEPLQIWLPAALVRAALPELVRAFDKAKAREQPRTGKKRAARQSTSDSSASDHETAPRKAARREASPSPSRRPRPTDQSSAASSLSRHVKSTIIILSGSEDDQPNLAVRARPVASAARRQDDADVIVISSSDE</sequence>
<dbReference type="InterPro" id="IPR041177">
    <property type="entry name" value="GEN1_C"/>
</dbReference>
<name>J0D4R5_AURST</name>
<dbReference type="InterPro" id="IPR036279">
    <property type="entry name" value="5-3_exonuclease_C_sf"/>
</dbReference>
<feature type="compositionally biased region" description="Polar residues" evidence="3">
    <location>
        <begin position="517"/>
        <end position="527"/>
    </location>
</feature>
<dbReference type="AlphaFoldDB" id="J0D4R5"/>
<dbReference type="PRINTS" id="PR00853">
    <property type="entry name" value="XPGRADSUPER"/>
</dbReference>
<dbReference type="InterPro" id="IPR006086">
    <property type="entry name" value="XPG-I_dom"/>
</dbReference>
<dbReference type="Gene3D" id="3.40.50.1010">
    <property type="entry name" value="5'-nuclease"/>
    <property type="match status" value="2"/>
</dbReference>
<dbReference type="KEGG" id="adl:AURDEDRAFT_177170"/>
<dbReference type="EMBL" id="JH688097">
    <property type="protein sequence ID" value="EJD33749.1"/>
    <property type="molecule type" value="Genomic_DNA"/>
</dbReference>
<dbReference type="InterPro" id="IPR006084">
    <property type="entry name" value="XPG/Rad2"/>
</dbReference>
<dbReference type="OMA" id="THYLRIP"/>
<keyword evidence="2" id="KW-0378">Hydrolase</keyword>
<dbReference type="InterPro" id="IPR006085">
    <property type="entry name" value="XPG_DNA_repair_N"/>
</dbReference>
<dbReference type="PANTHER" id="PTHR11081:SF75">
    <property type="entry name" value="ENDONUCLEASE, PUTATIVE (AFU_ORTHOLOGUE AFUA_3G13260)-RELATED"/>
    <property type="match status" value="1"/>
</dbReference>
<feature type="compositionally biased region" description="Basic and acidic residues" evidence="3">
    <location>
        <begin position="491"/>
        <end position="506"/>
    </location>
</feature>
<accession>J0D4R5</accession>
<evidence type="ECO:0000259" key="5">
    <source>
        <dbReference type="SMART" id="SM00485"/>
    </source>
</evidence>
<dbReference type="Proteomes" id="UP000006514">
    <property type="component" value="Unassembled WGS sequence"/>
</dbReference>
<keyword evidence="1" id="KW-0540">Nuclease</keyword>
<dbReference type="InParanoid" id="J0D4R5"/>
<feature type="domain" description="XPG-I" evidence="4">
    <location>
        <begin position="116"/>
        <end position="198"/>
    </location>
</feature>
<keyword evidence="7" id="KW-1185">Reference proteome</keyword>
<proteinExistence type="predicted"/>
<organism evidence="6 7">
    <name type="scientific">Auricularia subglabra (strain TFB-10046 / SS5)</name>
    <name type="common">White-rot fungus</name>
    <name type="synonym">Auricularia delicata (strain TFB10046)</name>
    <dbReference type="NCBI Taxonomy" id="717982"/>
    <lineage>
        <taxon>Eukaryota</taxon>
        <taxon>Fungi</taxon>
        <taxon>Dikarya</taxon>
        <taxon>Basidiomycota</taxon>
        <taxon>Agaricomycotina</taxon>
        <taxon>Agaricomycetes</taxon>
        <taxon>Auriculariales</taxon>
        <taxon>Auriculariaceae</taxon>
        <taxon>Auricularia</taxon>
    </lineage>
</organism>
<dbReference type="PANTHER" id="PTHR11081">
    <property type="entry name" value="FLAP ENDONUCLEASE FAMILY MEMBER"/>
    <property type="match status" value="1"/>
</dbReference>
<gene>
    <name evidence="6" type="ORF">AURDEDRAFT_177170</name>
</gene>
<dbReference type="GO" id="GO:0017108">
    <property type="term" value="F:5'-flap endonuclease activity"/>
    <property type="evidence" value="ECO:0007669"/>
    <property type="project" value="TreeGrafter"/>
</dbReference>
<protein>
    <submittedName>
        <fullName evidence="6">PIN domain-like protein</fullName>
    </submittedName>
</protein>
<dbReference type="Pfam" id="PF18380">
    <property type="entry name" value="GEN1_C"/>
    <property type="match status" value="1"/>
</dbReference>
<evidence type="ECO:0000256" key="2">
    <source>
        <dbReference type="ARBA" id="ARBA00022801"/>
    </source>
</evidence>
<dbReference type="SUPFAM" id="SSF47807">
    <property type="entry name" value="5' to 3' exonuclease, C-terminal subdomain"/>
    <property type="match status" value="1"/>
</dbReference>